<keyword evidence="7" id="KW-1185">Reference proteome</keyword>
<dbReference type="KEGG" id="clec:106672752"/>
<reference evidence="6" key="1">
    <citation type="submission" date="2022-01" db="UniProtKB">
        <authorList>
            <consortium name="EnsemblMetazoa"/>
        </authorList>
    </citation>
    <scope>IDENTIFICATION</scope>
</reference>
<evidence type="ECO:0000313" key="7">
    <source>
        <dbReference type="Proteomes" id="UP000494040"/>
    </source>
</evidence>
<dbReference type="Gene3D" id="2.40.70.10">
    <property type="entry name" value="Acid Proteases"/>
    <property type="match status" value="2"/>
</dbReference>
<dbReference type="Gene3D" id="2.60.40.1960">
    <property type="match status" value="1"/>
</dbReference>
<feature type="disulfide bond" evidence="3">
    <location>
        <begin position="92"/>
        <end position="97"/>
    </location>
</feature>
<dbReference type="EnsemblMetazoa" id="XM_014404410.2">
    <property type="protein sequence ID" value="XP_014259896.1"/>
    <property type="gene ID" value="LOC106672752"/>
</dbReference>
<dbReference type="InterPro" id="IPR033121">
    <property type="entry name" value="PEPTIDASE_A1"/>
</dbReference>
<organism evidence="6 7">
    <name type="scientific">Cimex lectularius</name>
    <name type="common">Bed bug</name>
    <name type="synonym">Acanthia lectularia</name>
    <dbReference type="NCBI Taxonomy" id="79782"/>
    <lineage>
        <taxon>Eukaryota</taxon>
        <taxon>Metazoa</taxon>
        <taxon>Ecdysozoa</taxon>
        <taxon>Arthropoda</taxon>
        <taxon>Hexapoda</taxon>
        <taxon>Insecta</taxon>
        <taxon>Pterygota</taxon>
        <taxon>Neoptera</taxon>
        <taxon>Paraneoptera</taxon>
        <taxon>Hemiptera</taxon>
        <taxon>Heteroptera</taxon>
        <taxon>Panheteroptera</taxon>
        <taxon>Cimicomorpha</taxon>
        <taxon>Cimicidae</taxon>
        <taxon>Cimex</taxon>
    </lineage>
</organism>
<feature type="domain" description="Peptidase A1" evidence="5">
    <location>
        <begin position="61"/>
        <end position="383"/>
    </location>
</feature>
<dbReference type="GO" id="GO:0004190">
    <property type="term" value="F:aspartic-type endopeptidase activity"/>
    <property type="evidence" value="ECO:0007669"/>
    <property type="project" value="InterPro"/>
</dbReference>
<dbReference type="SUPFAM" id="SSF50630">
    <property type="entry name" value="Acid proteases"/>
    <property type="match status" value="1"/>
</dbReference>
<name>A0A8I6SA89_CIMLE</name>
<feature type="active site" evidence="2">
    <location>
        <position position="265"/>
    </location>
</feature>
<evidence type="ECO:0000256" key="1">
    <source>
        <dbReference type="ARBA" id="ARBA00007447"/>
    </source>
</evidence>
<dbReference type="GO" id="GO:0006508">
    <property type="term" value="P:proteolysis"/>
    <property type="evidence" value="ECO:0007669"/>
    <property type="project" value="InterPro"/>
</dbReference>
<accession>A0A8I6SA89</accession>
<dbReference type="GeneID" id="106672752"/>
<dbReference type="PRINTS" id="PR00792">
    <property type="entry name" value="PEPSIN"/>
</dbReference>
<keyword evidence="4" id="KW-0732">Signal</keyword>
<dbReference type="OrthoDB" id="771136at2759"/>
<evidence type="ECO:0000259" key="5">
    <source>
        <dbReference type="PROSITE" id="PS51767"/>
    </source>
</evidence>
<evidence type="ECO:0000313" key="6">
    <source>
        <dbReference type="EnsemblMetazoa" id="XP_014259896.1"/>
    </source>
</evidence>
<evidence type="ECO:0000256" key="4">
    <source>
        <dbReference type="SAM" id="SignalP"/>
    </source>
</evidence>
<feature type="signal peptide" evidence="4">
    <location>
        <begin position="1"/>
        <end position="16"/>
    </location>
</feature>
<dbReference type="AlphaFoldDB" id="A0A8I6SA89"/>
<proteinExistence type="inferred from homology"/>
<protein>
    <recommendedName>
        <fullName evidence="5">Peptidase A1 domain-containing protein</fullName>
    </recommendedName>
</protein>
<dbReference type="Proteomes" id="UP000494040">
    <property type="component" value="Unassembled WGS sequence"/>
</dbReference>
<keyword evidence="3" id="KW-1015">Disulfide bond</keyword>
<evidence type="ECO:0000256" key="2">
    <source>
        <dbReference type="PIRSR" id="PIRSR601461-1"/>
    </source>
</evidence>
<dbReference type="Pfam" id="PF00026">
    <property type="entry name" value="Asp"/>
    <property type="match status" value="1"/>
</dbReference>
<dbReference type="InterPro" id="IPR001461">
    <property type="entry name" value="Aspartic_peptidase_A1"/>
</dbReference>
<evidence type="ECO:0000256" key="3">
    <source>
        <dbReference type="PIRSR" id="PIRSR601461-2"/>
    </source>
</evidence>
<dbReference type="PANTHER" id="PTHR47966:SF51">
    <property type="entry name" value="BETA-SITE APP-CLEAVING ENZYME, ISOFORM A-RELATED"/>
    <property type="match status" value="1"/>
</dbReference>
<dbReference type="InterPro" id="IPR021109">
    <property type="entry name" value="Peptidase_aspartic_dom_sf"/>
</dbReference>
<dbReference type="PANTHER" id="PTHR47966">
    <property type="entry name" value="BETA-SITE APP-CLEAVING ENZYME, ISOFORM A-RELATED"/>
    <property type="match status" value="1"/>
</dbReference>
<feature type="active site" evidence="2">
    <location>
        <position position="79"/>
    </location>
</feature>
<dbReference type="PROSITE" id="PS51767">
    <property type="entry name" value="PEPTIDASE_A1"/>
    <property type="match status" value="1"/>
</dbReference>
<dbReference type="RefSeq" id="XP_014259896.1">
    <property type="nucleotide sequence ID" value="XM_014404410.2"/>
</dbReference>
<sequence>MKPYLLLVFIFWPVFCQSAIRIPLKKFPTEHNRISSYKEHSKWKREEPGKNKLVHIYDPATYGLVGVGTPIQFIPILFDTFSNEIWLFNNECTSEICLITKPYNPSSSNTSKIWRIEYKQSYKNLNMYGQYTVDTFLLGDFILDKLEFVNIRRIEWKGTVERLSLETFAGQITLRFPAKTRGTDFMAKLFSRDLIEGKSFGLRLPSFNDGDGRGELIIGDWDRQYVNESLIDWIKVISDSYWEIIADKLVYGSYGLAEQADMVVDTGLSIIVGPQVIVNNLFKSIGNSVNIIPITITSFLSDYDGYAAKCSESLSNFDFLINDRHYVLMPKDYLLPIEGKEGWCAFGIAMANNNYTRSWRLGDVFLSKYYTVCDGNLSRLSFNDYLARNNQTRFSAGNFVSLLEI</sequence>
<comment type="similarity">
    <text evidence="1">Belongs to the peptidase A1 family.</text>
</comment>
<feature type="chain" id="PRO_5035306857" description="Peptidase A1 domain-containing protein" evidence="4">
    <location>
        <begin position="17"/>
        <end position="405"/>
    </location>
</feature>